<dbReference type="GO" id="GO:0006904">
    <property type="term" value="P:vesicle docking involved in exocytosis"/>
    <property type="evidence" value="ECO:0007669"/>
    <property type="project" value="InterPro"/>
</dbReference>
<dbReference type="PANTHER" id="PTHR14146">
    <property type="entry name" value="EXOCYST COMPLEX COMPONENT 4"/>
    <property type="match status" value="1"/>
</dbReference>
<dbReference type="VEuPathDB" id="FungiDB:PGUG_03812"/>
<dbReference type="eggNOG" id="KOG3691">
    <property type="taxonomic scope" value="Eukaryota"/>
</dbReference>
<dbReference type="AlphaFoldDB" id="A5DKL1"/>
<feature type="compositionally biased region" description="Polar residues" evidence="5">
    <location>
        <begin position="1"/>
        <end position="15"/>
    </location>
</feature>
<dbReference type="InParanoid" id="A5DKL1"/>
<evidence type="ECO:0000256" key="5">
    <source>
        <dbReference type="SAM" id="MobiDB-lite"/>
    </source>
</evidence>
<dbReference type="KEGG" id="pgu:PGUG_03812"/>
<name>A5DKL1_PICGU</name>
<evidence type="ECO:0000313" key="9">
    <source>
        <dbReference type="Proteomes" id="UP000001997"/>
    </source>
</evidence>
<evidence type="ECO:0000256" key="1">
    <source>
        <dbReference type="ARBA" id="ARBA00022448"/>
    </source>
</evidence>
<dbReference type="PANTHER" id="PTHR14146:SF0">
    <property type="entry name" value="EXOCYST COMPLEX COMPONENT 4"/>
    <property type="match status" value="1"/>
</dbReference>
<gene>
    <name evidence="8" type="ORF">PGUG_03812</name>
</gene>
<evidence type="ECO:0000259" key="7">
    <source>
        <dbReference type="Pfam" id="PF20652"/>
    </source>
</evidence>
<dbReference type="InterPro" id="IPR039682">
    <property type="entry name" value="Sec8/EXOC4"/>
</dbReference>
<keyword evidence="3 4" id="KW-0653">Protein transport</keyword>
<feature type="domain" description="Exocyst complex component Sec8 N-terminal" evidence="6">
    <location>
        <begin position="29"/>
        <end position="170"/>
    </location>
</feature>
<protein>
    <recommendedName>
        <fullName evidence="4">Exocyst complex component Sec8</fullName>
    </recommendedName>
</protein>
<comment type="similarity">
    <text evidence="4">Belongs to the SEC8 family.</text>
</comment>
<reference evidence="8 9" key="1">
    <citation type="journal article" date="2009" name="Nature">
        <title>Evolution of pathogenicity and sexual reproduction in eight Candida genomes.</title>
        <authorList>
            <person name="Butler G."/>
            <person name="Rasmussen M.D."/>
            <person name="Lin M.F."/>
            <person name="Santos M.A."/>
            <person name="Sakthikumar S."/>
            <person name="Munro C.A."/>
            <person name="Rheinbay E."/>
            <person name="Grabherr M."/>
            <person name="Forche A."/>
            <person name="Reedy J.L."/>
            <person name="Agrafioti I."/>
            <person name="Arnaud M.B."/>
            <person name="Bates S."/>
            <person name="Brown A.J."/>
            <person name="Brunke S."/>
            <person name="Costanzo M.C."/>
            <person name="Fitzpatrick D.A."/>
            <person name="de Groot P.W."/>
            <person name="Harris D."/>
            <person name="Hoyer L.L."/>
            <person name="Hube B."/>
            <person name="Klis F.M."/>
            <person name="Kodira C."/>
            <person name="Lennard N."/>
            <person name="Logue M.E."/>
            <person name="Martin R."/>
            <person name="Neiman A.M."/>
            <person name="Nikolaou E."/>
            <person name="Quail M.A."/>
            <person name="Quinn J."/>
            <person name="Santos M.C."/>
            <person name="Schmitzberger F.F."/>
            <person name="Sherlock G."/>
            <person name="Shah P."/>
            <person name="Silverstein K.A."/>
            <person name="Skrzypek M.S."/>
            <person name="Soll D."/>
            <person name="Staggs R."/>
            <person name="Stansfield I."/>
            <person name="Stumpf M.P."/>
            <person name="Sudbery P.E."/>
            <person name="Srikantha T."/>
            <person name="Zeng Q."/>
            <person name="Berman J."/>
            <person name="Berriman M."/>
            <person name="Heitman J."/>
            <person name="Gow N.A."/>
            <person name="Lorenz M.C."/>
            <person name="Birren B.W."/>
            <person name="Kellis M."/>
            <person name="Cuomo C.A."/>
        </authorList>
    </citation>
    <scope>NUCLEOTIDE SEQUENCE [LARGE SCALE GENOMIC DNA]</scope>
    <source>
        <strain evidence="9">ATCC 6260 / CBS 566 / DSM 6381 / JCM 1539 / NBRC 10279 / NRRL Y-324</strain>
    </source>
</reference>
<dbReference type="Pfam" id="PF20652">
    <property type="entry name" value="Sec8_C"/>
    <property type="match status" value="1"/>
</dbReference>
<dbReference type="HOGENOM" id="CLU_004025_2_0_1"/>
<organism evidence="8 9">
    <name type="scientific">Meyerozyma guilliermondii (strain ATCC 6260 / CBS 566 / DSM 6381 / JCM 1539 / NBRC 10279 / NRRL Y-324)</name>
    <name type="common">Yeast</name>
    <name type="synonym">Candida guilliermondii</name>
    <dbReference type="NCBI Taxonomy" id="294746"/>
    <lineage>
        <taxon>Eukaryota</taxon>
        <taxon>Fungi</taxon>
        <taxon>Dikarya</taxon>
        <taxon>Ascomycota</taxon>
        <taxon>Saccharomycotina</taxon>
        <taxon>Pichiomycetes</taxon>
        <taxon>Debaryomycetaceae</taxon>
        <taxon>Meyerozyma</taxon>
    </lineage>
</organism>
<evidence type="ECO:0000256" key="4">
    <source>
        <dbReference type="RuleBase" id="RU367079"/>
    </source>
</evidence>
<evidence type="ECO:0000256" key="2">
    <source>
        <dbReference type="ARBA" id="ARBA00022483"/>
    </source>
</evidence>
<dbReference type="Proteomes" id="UP000001997">
    <property type="component" value="Unassembled WGS sequence"/>
</dbReference>
<dbReference type="InterPro" id="IPR007191">
    <property type="entry name" value="Sec8_exocyst_N"/>
</dbReference>
<dbReference type="OrthoDB" id="272977at2759"/>
<proteinExistence type="inferred from homology"/>
<dbReference type="STRING" id="294746.A5DKL1"/>
<keyword evidence="2 4" id="KW-0268">Exocytosis</keyword>
<feature type="region of interest" description="Disordered" evidence="5">
    <location>
        <begin position="1"/>
        <end position="24"/>
    </location>
</feature>
<feature type="domain" description="Exocyst complex component Sec8 middle helical bundle" evidence="7">
    <location>
        <begin position="323"/>
        <end position="589"/>
    </location>
</feature>
<dbReference type="GO" id="GO:0006612">
    <property type="term" value="P:protein targeting to membrane"/>
    <property type="evidence" value="ECO:0007669"/>
    <property type="project" value="UniProtKB-UniRule"/>
</dbReference>
<dbReference type="GO" id="GO:0000145">
    <property type="term" value="C:exocyst"/>
    <property type="evidence" value="ECO:0007669"/>
    <property type="project" value="UniProtKB-UniRule"/>
</dbReference>
<keyword evidence="9" id="KW-1185">Reference proteome</keyword>
<comment type="function">
    <text evidence="4">Component of the exocyst complex involved in the docking of exocytic vesicles with fusion sites on the plasma membrane.</text>
</comment>
<keyword evidence="1 4" id="KW-0813">Transport</keyword>
<dbReference type="FunCoup" id="A5DKL1">
    <property type="interactions" value="291"/>
</dbReference>
<dbReference type="EMBL" id="CH408158">
    <property type="protein sequence ID" value="EDK39714.2"/>
    <property type="molecule type" value="Genomic_DNA"/>
</dbReference>
<dbReference type="OMA" id="HMEVRCR"/>
<dbReference type="InterPro" id="IPR048630">
    <property type="entry name" value="Sec8_M"/>
</dbReference>
<evidence type="ECO:0000256" key="3">
    <source>
        <dbReference type="ARBA" id="ARBA00022927"/>
    </source>
</evidence>
<dbReference type="GeneID" id="5126188"/>
<dbReference type="RefSeq" id="XP_001484431.2">
    <property type="nucleotide sequence ID" value="XM_001484381.1"/>
</dbReference>
<accession>A5DKL1</accession>
<dbReference type="GO" id="GO:0015031">
    <property type="term" value="P:protein transport"/>
    <property type="evidence" value="ECO:0007669"/>
    <property type="project" value="UniProtKB-KW"/>
</dbReference>
<evidence type="ECO:0000313" key="8">
    <source>
        <dbReference type="EMBL" id="EDK39714.2"/>
    </source>
</evidence>
<dbReference type="GO" id="GO:0006893">
    <property type="term" value="P:Golgi to plasma membrane transport"/>
    <property type="evidence" value="ECO:0007669"/>
    <property type="project" value="TreeGrafter"/>
</dbReference>
<dbReference type="GO" id="GO:0090522">
    <property type="term" value="P:vesicle tethering involved in exocytosis"/>
    <property type="evidence" value="ECO:0007669"/>
    <property type="project" value="UniProtKB-UniRule"/>
</dbReference>
<evidence type="ECO:0000259" key="6">
    <source>
        <dbReference type="Pfam" id="PF04048"/>
    </source>
</evidence>
<sequence>MARSRSQSLTFNGQKSDGEQRKKRQAVSELKEVTNYLKYEWPQLLDSKTNPIDLAVSLLDRSSVGLAHRLDDFHDISKQTQQALRNVVSQHHEVFNNSIGSYHLLLSNIDNSQADTEEIKQLLESTTRDINDRSDMLSELNQTSARYTEMIEILEAMNDLTSVPDKVDQLIIDKKIDKVYDEIFKAYSVAEKYNLWTLSSMNSTQNYLEMQSNNLFDMIIDELQNEIYLRNTSANSDSEAAAWQHFTATSNPQLTSFKLLVTESDTLEQFIYNSANLDVSDVAEAFSENVKEFVNVQLPLLHSHSSKNEGDVNYAILLDSKSNKNTESFYYIYSLLNTASRLNRLPQAIEVLHSTTQQELGQMFSRITEETKLRNVKQLGKLAKLSNFDQTSSSEDIVNGNNFSDAAVSILSDLFSSLFVSCLAVMQRHKVISEIVDKIELLQSLPTTSTSFSRSSSRSAQRTYDITPIWNHMKKEMQSLIISYTYDDLFHGNQANEGPSGNALLHELNRNEVFKFENITPDSIAQTNDDMRSILQERFPGFSLSSGRSDRFTEPNESPYIKNENTTTAVEVLVPKNIFNMRVILDFFLIFTAGSHRIFVDFATEAHGPENRSASQFFETFMSTVFAPKLRDTFDGIFYEFVGNYNHREAHEQGSGATSALRTELHFLEYPGFGSALSALTQKKISIYQNAVDFKRLLISACSVLNTSLSFRSNYSEIVLHLLRQFSSAYDHFYGELLTPGGTDFVNYNVSETSSRPSSRINTWMRIPALTEISGVILQQSGSDQELKVLAAKETEIMLYDSSAFDISQDDFFDNESFKHVCHLLLTSTWILTWLPTLLKQSAMSDSANSERASRVVKLRDEWCFLENGRVNVVGTNEEENVFIALDPAKADSFYKVVRAFETIRDKTLLALRYDLRCKAIYYISRSYREGEWLPINAPGDADQYIGQFNKEVFAVDDRLNSVLSDLEREGVFTGLPEFISSLMMSGTQLVSKINSNGIKRILLNIFTLQQMLRNMMKKSESVDFTKVSIFFELFTQSEQTLVNRFEKRDLGFTKNDMLELIRLVYSEKLGDGGGSAFNKSKYNELRKRADDIFG</sequence>
<dbReference type="Pfam" id="PF04048">
    <property type="entry name" value="Sec8_N"/>
    <property type="match status" value="1"/>
</dbReference>